<evidence type="ECO:0000256" key="5">
    <source>
        <dbReference type="ARBA" id="ARBA00022801"/>
    </source>
</evidence>
<evidence type="ECO:0000256" key="7">
    <source>
        <dbReference type="ARBA" id="ARBA00023285"/>
    </source>
</evidence>
<dbReference type="SMART" id="SM00270">
    <property type="entry name" value="ChtBD1"/>
    <property type="match status" value="3"/>
</dbReference>
<feature type="disulfide bond" evidence="8">
    <location>
        <begin position="452"/>
        <end position="466"/>
    </location>
</feature>
<feature type="disulfide bond" evidence="8">
    <location>
        <begin position="83"/>
        <end position="97"/>
    </location>
</feature>
<dbReference type="Pfam" id="PF00187">
    <property type="entry name" value="Chitin_bind_1"/>
    <property type="match status" value="2"/>
</dbReference>
<feature type="domain" description="NodB homology" evidence="11">
    <location>
        <begin position="146"/>
        <end position="340"/>
    </location>
</feature>
<feature type="domain" description="Chitin-binding type-1" evidence="10">
    <location>
        <begin position="375"/>
        <end position="419"/>
    </location>
</feature>
<keyword evidence="3" id="KW-0479">Metal-binding</keyword>
<sequence length="478" mass="49769">MKYTTVLVSAIASVASAHSVSSDANAVVPQLMGGRKFLSEMKARGALPDAAVPAHTEAKREVVERQNTAGRCGPGFGSCTTGCCSGAGWCGTTEEYCAAPDCLYQYGPGCDANKIPAGASTASIARPKVGSVPYGGAGIYDCSVAGDIALTFDDGPYSYTSDLLDKLAVYGAKATFFITGNNLGKGAIDTTPQWSNVIRRMAAEGHQIASHTWSHQNLSSLDPVTFDNQMIHNEMAIRNILGYFPTYMRPPYSECNSTCGARLANLGYHVTYFDLDTAGYLNPTPEAIQKSKDIWDAAINPSNPGRDAFLQIEHDIQPLSVYTLTDYMLASMRAKGYRGVTVGDCLADPRANWYRGNTPTGPPPPPTGGLAISTDGTCGATTTCAGSIFGNCCSQYGWCGSTADHCGAGCQAGSGICTGSQTPPPPPPTKPVSTDGTCSGTTTCAGSIFGNCCSQYGWCGTTADHCGTGCNPLGGTCN</sequence>
<dbReference type="PANTHER" id="PTHR46471:SF2">
    <property type="entry name" value="CHITIN DEACETYLASE-RELATED"/>
    <property type="match status" value="1"/>
</dbReference>
<comment type="cofactor">
    <cofactor evidence="1">
        <name>Co(2+)</name>
        <dbReference type="ChEBI" id="CHEBI:48828"/>
    </cofactor>
</comment>
<keyword evidence="13" id="KW-1185">Reference proteome</keyword>
<keyword evidence="4 9" id="KW-0732">Signal</keyword>
<name>A0A9N9PP14_9HELO</name>
<dbReference type="Gene3D" id="3.30.60.10">
    <property type="entry name" value="Endochitinase-like"/>
    <property type="match status" value="3"/>
</dbReference>
<evidence type="ECO:0000256" key="8">
    <source>
        <dbReference type="PROSITE-ProRule" id="PRU00261"/>
    </source>
</evidence>
<dbReference type="InterPro" id="IPR036861">
    <property type="entry name" value="Endochitinase-like_sf"/>
</dbReference>
<dbReference type="Gene3D" id="3.20.20.370">
    <property type="entry name" value="Glycoside hydrolase/deacetylase"/>
    <property type="match status" value="1"/>
</dbReference>
<dbReference type="AlphaFoldDB" id="A0A9N9PP14"/>
<protein>
    <recommendedName>
        <fullName evidence="14">Carbohydrate esterase family 4 protein</fullName>
    </recommendedName>
</protein>
<organism evidence="12 13">
    <name type="scientific">Hymenoscyphus fraxineus</name>
    <dbReference type="NCBI Taxonomy" id="746836"/>
    <lineage>
        <taxon>Eukaryota</taxon>
        <taxon>Fungi</taxon>
        <taxon>Dikarya</taxon>
        <taxon>Ascomycota</taxon>
        <taxon>Pezizomycotina</taxon>
        <taxon>Leotiomycetes</taxon>
        <taxon>Helotiales</taxon>
        <taxon>Helotiaceae</taxon>
        <taxon>Hymenoscyphus</taxon>
    </lineage>
</organism>
<evidence type="ECO:0000256" key="1">
    <source>
        <dbReference type="ARBA" id="ARBA00001941"/>
    </source>
</evidence>
<evidence type="ECO:0000313" key="13">
    <source>
        <dbReference type="Proteomes" id="UP000696280"/>
    </source>
</evidence>
<dbReference type="GO" id="GO:0046872">
    <property type="term" value="F:metal ion binding"/>
    <property type="evidence" value="ECO:0007669"/>
    <property type="project" value="UniProtKB-KW"/>
</dbReference>
<dbReference type="GO" id="GO:0016810">
    <property type="term" value="F:hydrolase activity, acting on carbon-nitrogen (but not peptide) bonds"/>
    <property type="evidence" value="ECO:0007669"/>
    <property type="project" value="InterPro"/>
</dbReference>
<feature type="disulfide bond" evidence="8">
    <location>
        <begin position="438"/>
        <end position="453"/>
    </location>
</feature>
<evidence type="ECO:0000259" key="10">
    <source>
        <dbReference type="PROSITE" id="PS50941"/>
    </source>
</evidence>
<feature type="domain" description="Chitin-binding type-1" evidence="10">
    <location>
        <begin position="69"/>
        <end position="112"/>
    </location>
</feature>
<dbReference type="InterPro" id="IPR011330">
    <property type="entry name" value="Glyco_hydro/deAcase_b/a-brl"/>
</dbReference>
<dbReference type="Proteomes" id="UP000696280">
    <property type="component" value="Unassembled WGS sequence"/>
</dbReference>
<accession>A0A9N9PP14</accession>
<proteinExistence type="predicted"/>
<evidence type="ECO:0000256" key="4">
    <source>
        <dbReference type="ARBA" id="ARBA00022729"/>
    </source>
</evidence>
<reference evidence="12" key="1">
    <citation type="submission" date="2021-07" db="EMBL/GenBank/DDBJ databases">
        <authorList>
            <person name="Durling M."/>
        </authorList>
    </citation>
    <scope>NUCLEOTIDE SEQUENCE</scope>
</reference>
<comment type="caution">
    <text evidence="8">Lacks conserved residue(s) required for the propagation of feature annotation.</text>
</comment>
<dbReference type="CDD" id="cd11618">
    <property type="entry name" value="ChtBD1_1"/>
    <property type="match status" value="2"/>
</dbReference>
<dbReference type="Pfam" id="PF01522">
    <property type="entry name" value="Polysacc_deac_1"/>
    <property type="match status" value="1"/>
</dbReference>
<dbReference type="OrthoDB" id="407355at2759"/>
<dbReference type="SUPFAM" id="SSF88713">
    <property type="entry name" value="Glycoside hydrolase/deacetylase"/>
    <property type="match status" value="1"/>
</dbReference>
<dbReference type="SUPFAM" id="SSF57016">
    <property type="entry name" value="Plant lectins/antimicrobial peptides"/>
    <property type="match status" value="3"/>
</dbReference>
<dbReference type="PROSITE" id="PS50941">
    <property type="entry name" value="CHIT_BIND_I_2"/>
    <property type="match status" value="3"/>
</dbReference>
<dbReference type="GO" id="GO:0005975">
    <property type="term" value="P:carbohydrate metabolic process"/>
    <property type="evidence" value="ECO:0007669"/>
    <property type="project" value="InterPro"/>
</dbReference>
<evidence type="ECO:0000313" key="12">
    <source>
        <dbReference type="EMBL" id="CAG8954141.1"/>
    </source>
</evidence>
<dbReference type="PANTHER" id="PTHR46471">
    <property type="entry name" value="CHITIN DEACETYLASE"/>
    <property type="match status" value="1"/>
</dbReference>
<dbReference type="InterPro" id="IPR002509">
    <property type="entry name" value="NODB_dom"/>
</dbReference>
<evidence type="ECO:0000256" key="6">
    <source>
        <dbReference type="ARBA" id="ARBA00023277"/>
    </source>
</evidence>
<keyword evidence="5" id="KW-0378">Hydrolase</keyword>
<evidence type="ECO:0000256" key="9">
    <source>
        <dbReference type="SAM" id="SignalP"/>
    </source>
</evidence>
<evidence type="ECO:0008006" key="14">
    <source>
        <dbReference type="Google" id="ProtNLM"/>
    </source>
</evidence>
<keyword evidence="2 8" id="KW-0147">Chitin-binding</keyword>
<feature type="domain" description="Chitin-binding type-1" evidence="10">
    <location>
        <begin position="435"/>
        <end position="478"/>
    </location>
</feature>
<keyword evidence="7" id="KW-0170">Cobalt</keyword>
<keyword evidence="8" id="KW-1015">Disulfide bond</keyword>
<comment type="caution">
    <text evidence="12">The sequence shown here is derived from an EMBL/GenBank/DDBJ whole genome shotgun (WGS) entry which is preliminary data.</text>
</comment>
<feature type="disulfide bond" evidence="8">
    <location>
        <begin position="378"/>
        <end position="393"/>
    </location>
</feature>
<feature type="disulfide bond" evidence="8">
    <location>
        <begin position="392"/>
        <end position="406"/>
    </location>
</feature>
<dbReference type="EMBL" id="CAJVRL010000055">
    <property type="protein sequence ID" value="CAG8954141.1"/>
    <property type="molecule type" value="Genomic_DNA"/>
</dbReference>
<evidence type="ECO:0000256" key="2">
    <source>
        <dbReference type="ARBA" id="ARBA00022669"/>
    </source>
</evidence>
<dbReference type="PROSITE" id="PS51677">
    <property type="entry name" value="NODB"/>
    <property type="match status" value="1"/>
</dbReference>
<evidence type="ECO:0000259" key="11">
    <source>
        <dbReference type="PROSITE" id="PS51677"/>
    </source>
</evidence>
<keyword evidence="6" id="KW-0119">Carbohydrate metabolism</keyword>
<dbReference type="CDD" id="cd10951">
    <property type="entry name" value="CE4_ClCDA_like"/>
    <property type="match status" value="1"/>
</dbReference>
<dbReference type="InterPro" id="IPR001002">
    <property type="entry name" value="Chitin-bd_1"/>
</dbReference>
<gene>
    <name evidence="12" type="ORF">HYFRA_00009245</name>
</gene>
<dbReference type="GO" id="GO:0008061">
    <property type="term" value="F:chitin binding"/>
    <property type="evidence" value="ECO:0007669"/>
    <property type="project" value="UniProtKB-UniRule"/>
</dbReference>
<feature type="chain" id="PRO_5040283698" description="Carbohydrate esterase family 4 protein" evidence="9">
    <location>
        <begin position="18"/>
        <end position="478"/>
    </location>
</feature>
<feature type="signal peptide" evidence="9">
    <location>
        <begin position="1"/>
        <end position="17"/>
    </location>
</feature>
<evidence type="ECO:0000256" key="3">
    <source>
        <dbReference type="ARBA" id="ARBA00022723"/>
    </source>
</evidence>